<proteinExistence type="predicted"/>
<dbReference type="OrthoDB" id="3788529at2"/>
<dbReference type="KEGG" id="nsn:EXE58_02235"/>
<feature type="signal peptide" evidence="1">
    <location>
        <begin position="1"/>
        <end position="24"/>
    </location>
</feature>
<keyword evidence="1" id="KW-0732">Signal</keyword>
<evidence type="ECO:0000313" key="3">
    <source>
        <dbReference type="Proteomes" id="UP000294853"/>
    </source>
</evidence>
<keyword evidence="3" id="KW-1185">Reference proteome</keyword>
<sequence length="130" mass="14562">MFHNARRTAAVAVTAVIGSPLALAAPAPALADVERQRDFRVAEARVDFSVEKEDGRFKVEVDIDEALQGTRWRVTLRHDGERFLQTVRTADDDGDVEIDRSRRDTRGGDRFTVTVKKIAGPGKSRTLRMR</sequence>
<evidence type="ECO:0000256" key="1">
    <source>
        <dbReference type="SAM" id="SignalP"/>
    </source>
</evidence>
<accession>A0A4V1BLX6</accession>
<evidence type="ECO:0000313" key="2">
    <source>
        <dbReference type="EMBL" id="QBX54402.1"/>
    </source>
</evidence>
<feature type="chain" id="PRO_5020629558" evidence="1">
    <location>
        <begin position="25"/>
        <end position="130"/>
    </location>
</feature>
<reference evidence="2 3" key="1">
    <citation type="submission" date="2019-03" db="EMBL/GenBank/DDBJ databases">
        <title>Three New Species of Nocardioides, Nocardioides euryhalodurans sp. nov., Nocardioides seonyuensis sp. nov. and Nocardioides eburneoflavus sp. nov. Iolated from Soil.</title>
        <authorList>
            <person name="Roh S.G."/>
            <person name="Lee C."/>
            <person name="Kim M.-K."/>
            <person name="Kim S.B."/>
        </authorList>
    </citation>
    <scope>NUCLEOTIDE SEQUENCE [LARGE SCALE GENOMIC DNA]</scope>
    <source>
        <strain evidence="2 3">MMS17-SY207-3</strain>
    </source>
</reference>
<dbReference type="Proteomes" id="UP000294853">
    <property type="component" value="Chromosome"/>
</dbReference>
<dbReference type="RefSeq" id="WP_135266375.1">
    <property type="nucleotide sequence ID" value="NZ_CP038436.1"/>
</dbReference>
<protein>
    <submittedName>
        <fullName evidence="2">Uncharacterized protein</fullName>
    </submittedName>
</protein>
<dbReference type="EMBL" id="CP038436">
    <property type="protein sequence ID" value="QBX54402.1"/>
    <property type="molecule type" value="Genomic_DNA"/>
</dbReference>
<organism evidence="2 3">
    <name type="scientific">Nocardioides seonyuensis</name>
    <dbReference type="NCBI Taxonomy" id="2518371"/>
    <lineage>
        <taxon>Bacteria</taxon>
        <taxon>Bacillati</taxon>
        <taxon>Actinomycetota</taxon>
        <taxon>Actinomycetes</taxon>
        <taxon>Propionibacteriales</taxon>
        <taxon>Nocardioidaceae</taxon>
        <taxon>Nocardioides</taxon>
    </lineage>
</organism>
<name>A0A4V1BLX6_9ACTN</name>
<gene>
    <name evidence="2" type="ORF">EXE58_02235</name>
</gene>
<dbReference type="AlphaFoldDB" id="A0A4V1BLX6"/>